<evidence type="ECO:0000313" key="2">
    <source>
        <dbReference type="Proteomes" id="UP000821865"/>
    </source>
</evidence>
<proteinExistence type="predicted"/>
<accession>A0ACB8DEJ9</accession>
<sequence length="310" mass="34255">MGVAWTLQRAPSSHWKLDIATNASTDVPGKLPVPELVSCVNCSSSAPAGSRLVWRAVSNAGHEVLLEYPDLLMDAYAIWAPCPRLTVLVTSAPERRAQRDAIRTTWGRPDRDSNCSHRVVFFTNAQPRSQRYYALKTEYRPLKDIVVQARVAGVPEPTWWMSALLVEWVPTHVSGSRLVLRVTDDTYVNVPALLATVDSLRTSDQRLLLYGRLSSDRTHLEDCVYMAKSDGFRQLQLPFADVLAANQSDVPLVTGAIAREAGLLLVHLDGIGSCDVQRAAVTAREWLQKGGASSHLTLRRTWGTVRVSSD</sequence>
<dbReference type="Proteomes" id="UP000821865">
    <property type="component" value="Chromosome 2"/>
</dbReference>
<organism evidence="1 2">
    <name type="scientific">Dermacentor silvarum</name>
    <name type="common">Tick</name>
    <dbReference type="NCBI Taxonomy" id="543639"/>
    <lineage>
        <taxon>Eukaryota</taxon>
        <taxon>Metazoa</taxon>
        <taxon>Ecdysozoa</taxon>
        <taxon>Arthropoda</taxon>
        <taxon>Chelicerata</taxon>
        <taxon>Arachnida</taxon>
        <taxon>Acari</taxon>
        <taxon>Parasitiformes</taxon>
        <taxon>Ixodida</taxon>
        <taxon>Ixodoidea</taxon>
        <taxon>Ixodidae</taxon>
        <taxon>Rhipicephalinae</taxon>
        <taxon>Dermacentor</taxon>
    </lineage>
</organism>
<gene>
    <name evidence="1" type="ORF">HPB49_017891</name>
</gene>
<name>A0ACB8DEJ9_DERSI</name>
<reference evidence="1" key="1">
    <citation type="submission" date="2020-05" db="EMBL/GenBank/DDBJ databases">
        <title>Large-scale comparative analyses of tick genomes elucidate their genetic diversity and vector capacities.</title>
        <authorList>
            <person name="Jia N."/>
            <person name="Wang J."/>
            <person name="Shi W."/>
            <person name="Du L."/>
            <person name="Sun Y."/>
            <person name="Zhan W."/>
            <person name="Jiang J."/>
            <person name="Wang Q."/>
            <person name="Zhang B."/>
            <person name="Ji P."/>
            <person name="Sakyi L.B."/>
            <person name="Cui X."/>
            <person name="Yuan T."/>
            <person name="Jiang B."/>
            <person name="Yang W."/>
            <person name="Lam T.T.-Y."/>
            <person name="Chang Q."/>
            <person name="Ding S."/>
            <person name="Wang X."/>
            <person name="Zhu J."/>
            <person name="Ruan X."/>
            <person name="Zhao L."/>
            <person name="Wei J."/>
            <person name="Que T."/>
            <person name="Du C."/>
            <person name="Cheng J."/>
            <person name="Dai P."/>
            <person name="Han X."/>
            <person name="Huang E."/>
            <person name="Gao Y."/>
            <person name="Liu J."/>
            <person name="Shao H."/>
            <person name="Ye R."/>
            <person name="Li L."/>
            <person name="Wei W."/>
            <person name="Wang X."/>
            <person name="Wang C."/>
            <person name="Yang T."/>
            <person name="Huo Q."/>
            <person name="Li W."/>
            <person name="Guo W."/>
            <person name="Chen H."/>
            <person name="Zhou L."/>
            <person name="Ni X."/>
            <person name="Tian J."/>
            <person name="Zhou Y."/>
            <person name="Sheng Y."/>
            <person name="Liu T."/>
            <person name="Pan Y."/>
            <person name="Xia L."/>
            <person name="Li J."/>
            <person name="Zhao F."/>
            <person name="Cao W."/>
        </authorList>
    </citation>
    <scope>NUCLEOTIDE SEQUENCE</scope>
    <source>
        <strain evidence="1">Dsil-2018</strain>
    </source>
</reference>
<dbReference type="EMBL" id="CM023471">
    <property type="protein sequence ID" value="KAH7966587.1"/>
    <property type="molecule type" value="Genomic_DNA"/>
</dbReference>
<protein>
    <submittedName>
        <fullName evidence="1">Uncharacterized protein</fullName>
    </submittedName>
</protein>
<evidence type="ECO:0000313" key="1">
    <source>
        <dbReference type="EMBL" id="KAH7966587.1"/>
    </source>
</evidence>
<comment type="caution">
    <text evidence="1">The sequence shown here is derived from an EMBL/GenBank/DDBJ whole genome shotgun (WGS) entry which is preliminary data.</text>
</comment>
<keyword evidence="2" id="KW-1185">Reference proteome</keyword>